<dbReference type="InterPro" id="IPR017452">
    <property type="entry name" value="GPCR_Rhodpsn_7TM"/>
</dbReference>
<dbReference type="PANTHER" id="PTHR24249:SF372">
    <property type="entry name" value="G-PROTEIN COUPLED RECEPTORS FAMILY 1 PROFILE DOMAIN-CONTAINING PROTEIN"/>
    <property type="match status" value="1"/>
</dbReference>
<dbReference type="GO" id="GO:0004930">
    <property type="term" value="F:G protein-coupled receptor activity"/>
    <property type="evidence" value="ECO:0007669"/>
    <property type="project" value="UniProtKB-KW"/>
</dbReference>
<dbReference type="InterPro" id="IPR050569">
    <property type="entry name" value="TAAR"/>
</dbReference>
<keyword evidence="8" id="KW-0807">Transducer</keyword>
<feature type="transmembrane region" description="Helical" evidence="9">
    <location>
        <begin position="272"/>
        <end position="290"/>
    </location>
</feature>
<organism evidence="11 12">
    <name type="scientific">Acropora cervicornis</name>
    <name type="common">Staghorn coral</name>
    <dbReference type="NCBI Taxonomy" id="6130"/>
    <lineage>
        <taxon>Eukaryota</taxon>
        <taxon>Metazoa</taxon>
        <taxon>Cnidaria</taxon>
        <taxon>Anthozoa</taxon>
        <taxon>Hexacorallia</taxon>
        <taxon>Scleractinia</taxon>
        <taxon>Astrocoeniina</taxon>
        <taxon>Acroporidae</taxon>
        <taxon>Acropora</taxon>
    </lineage>
</organism>
<feature type="domain" description="G-protein coupled receptors family 1 profile" evidence="10">
    <location>
        <begin position="38"/>
        <end position="288"/>
    </location>
</feature>
<dbReference type="Gene3D" id="1.20.1070.10">
    <property type="entry name" value="Rhodopsin 7-helix transmembrane proteins"/>
    <property type="match status" value="1"/>
</dbReference>
<feature type="transmembrane region" description="Helical" evidence="9">
    <location>
        <begin position="59"/>
        <end position="82"/>
    </location>
</feature>
<keyword evidence="7 11" id="KW-0675">Receptor</keyword>
<reference evidence="11" key="1">
    <citation type="journal article" date="2023" name="G3 (Bethesda)">
        <title>Whole genome assembly and annotation of the endangered Caribbean coral Acropora cervicornis.</title>
        <authorList>
            <person name="Selwyn J.D."/>
            <person name="Vollmer S.V."/>
        </authorList>
    </citation>
    <scope>NUCLEOTIDE SEQUENCE</scope>
    <source>
        <strain evidence="11">K2</strain>
    </source>
</reference>
<accession>A0AAD9V238</accession>
<feature type="transmembrane region" description="Helical" evidence="9">
    <location>
        <begin position="102"/>
        <end position="129"/>
    </location>
</feature>
<evidence type="ECO:0000259" key="10">
    <source>
        <dbReference type="PROSITE" id="PS50262"/>
    </source>
</evidence>
<evidence type="ECO:0000256" key="6">
    <source>
        <dbReference type="ARBA" id="ARBA00023136"/>
    </source>
</evidence>
<proteinExistence type="predicted"/>
<keyword evidence="6 9" id="KW-0472">Membrane</keyword>
<dbReference type="EMBL" id="JARQWQ010000044">
    <property type="protein sequence ID" value="KAK2558469.1"/>
    <property type="molecule type" value="Genomic_DNA"/>
</dbReference>
<evidence type="ECO:0000313" key="11">
    <source>
        <dbReference type="EMBL" id="KAK2558469.1"/>
    </source>
</evidence>
<keyword evidence="2" id="KW-1003">Cell membrane</keyword>
<evidence type="ECO:0000256" key="8">
    <source>
        <dbReference type="ARBA" id="ARBA00023224"/>
    </source>
</evidence>
<dbReference type="PANTHER" id="PTHR24249">
    <property type="entry name" value="HISTAMINE RECEPTOR-RELATED G-PROTEIN COUPLED RECEPTOR"/>
    <property type="match status" value="1"/>
</dbReference>
<evidence type="ECO:0000256" key="7">
    <source>
        <dbReference type="ARBA" id="ARBA00023170"/>
    </source>
</evidence>
<feature type="transmembrane region" description="Helical" evidence="9">
    <location>
        <begin position="144"/>
        <end position="164"/>
    </location>
</feature>
<dbReference type="SMART" id="SM01381">
    <property type="entry name" value="7TM_GPCR_Srsx"/>
    <property type="match status" value="1"/>
</dbReference>
<dbReference type="GO" id="GO:0005886">
    <property type="term" value="C:plasma membrane"/>
    <property type="evidence" value="ECO:0007669"/>
    <property type="project" value="UniProtKB-SubCell"/>
</dbReference>
<dbReference type="PROSITE" id="PS50262">
    <property type="entry name" value="G_PROTEIN_RECEP_F1_2"/>
    <property type="match status" value="1"/>
</dbReference>
<evidence type="ECO:0000256" key="9">
    <source>
        <dbReference type="SAM" id="Phobius"/>
    </source>
</evidence>
<evidence type="ECO:0000256" key="3">
    <source>
        <dbReference type="ARBA" id="ARBA00022692"/>
    </source>
</evidence>
<evidence type="ECO:0000256" key="1">
    <source>
        <dbReference type="ARBA" id="ARBA00004651"/>
    </source>
</evidence>
<dbReference type="InterPro" id="IPR000276">
    <property type="entry name" value="GPCR_Rhodpsn"/>
</dbReference>
<dbReference type="CDD" id="cd00637">
    <property type="entry name" value="7tm_classA_rhodopsin-like"/>
    <property type="match status" value="1"/>
</dbReference>
<evidence type="ECO:0000313" key="12">
    <source>
        <dbReference type="Proteomes" id="UP001249851"/>
    </source>
</evidence>
<keyword evidence="3 9" id="KW-0812">Transmembrane</keyword>
<name>A0AAD9V238_ACRCE</name>
<feature type="transmembrane region" description="Helical" evidence="9">
    <location>
        <begin position="226"/>
        <end position="252"/>
    </location>
</feature>
<feature type="transmembrane region" description="Helical" evidence="9">
    <location>
        <begin position="20"/>
        <end position="47"/>
    </location>
</feature>
<keyword evidence="4 9" id="KW-1133">Transmembrane helix</keyword>
<keyword evidence="5" id="KW-0297">G-protein coupled receptor</keyword>
<evidence type="ECO:0000256" key="5">
    <source>
        <dbReference type="ARBA" id="ARBA00023040"/>
    </source>
</evidence>
<reference evidence="11" key="2">
    <citation type="journal article" date="2023" name="Science">
        <title>Genomic signatures of disease resistance in endangered staghorn corals.</title>
        <authorList>
            <person name="Vollmer S.V."/>
            <person name="Selwyn J.D."/>
            <person name="Despard B.A."/>
            <person name="Roesel C.L."/>
        </authorList>
    </citation>
    <scope>NUCLEOTIDE SEQUENCE</scope>
    <source>
        <strain evidence="11">K2</strain>
    </source>
</reference>
<dbReference type="AlphaFoldDB" id="A0AAD9V238"/>
<feature type="transmembrane region" description="Helical" evidence="9">
    <location>
        <begin position="170"/>
        <end position="192"/>
    </location>
</feature>
<dbReference type="Pfam" id="PF00001">
    <property type="entry name" value="7tm_1"/>
    <property type="match status" value="2"/>
</dbReference>
<keyword evidence="12" id="KW-1185">Reference proteome</keyword>
<evidence type="ECO:0000256" key="4">
    <source>
        <dbReference type="ARBA" id="ARBA00022989"/>
    </source>
</evidence>
<sequence>MNSTARISDFYLLVIDDPIFWLILTIFGFLLSFITVAGNFILLATIYRDPQKTLRSPPSLLIANLSVSDFLVGLCVVSLVAFRDVYRFLRQQVPLPDAMGPFLYYVLGTTLFVSSGTMIALSTCCFVAINDPIRYKVKITKKRICIFLAMIWFVSLLMCFLPAIGISEMIFLLVYCHTHVSLPAVLLTVIYFKGIRALARRSLEINTDGQAVEEISQHALDRARRMAVTVMIILAMFFVSYIPQFITIHLALFCESPAIRNESLLFYKTEVIVSRFIFVNSAVNPFIYAWRMPKYRRALARCWKLFTNNFCWRNGSRTLGLPSSRKRRGVVPTVIVRPISSC</sequence>
<protein>
    <submittedName>
        <fullName evidence="11">Trace amine-associated receptor 7a</fullName>
    </submittedName>
</protein>
<evidence type="ECO:0000256" key="2">
    <source>
        <dbReference type="ARBA" id="ARBA00022475"/>
    </source>
</evidence>
<gene>
    <name evidence="11" type="ORF">P5673_019183</name>
</gene>
<dbReference type="Proteomes" id="UP001249851">
    <property type="component" value="Unassembled WGS sequence"/>
</dbReference>
<comment type="caution">
    <text evidence="11">The sequence shown here is derived from an EMBL/GenBank/DDBJ whole genome shotgun (WGS) entry which is preliminary data.</text>
</comment>
<comment type="subcellular location">
    <subcellularLocation>
        <location evidence="1">Cell membrane</location>
        <topology evidence="1">Multi-pass membrane protein</topology>
    </subcellularLocation>
</comment>
<dbReference type="SUPFAM" id="SSF81321">
    <property type="entry name" value="Family A G protein-coupled receptor-like"/>
    <property type="match status" value="1"/>
</dbReference>
<dbReference type="PRINTS" id="PR00237">
    <property type="entry name" value="GPCRRHODOPSN"/>
</dbReference>